<dbReference type="EMBL" id="JAVHJL010000004">
    <property type="protein sequence ID" value="KAK6505464.1"/>
    <property type="molecule type" value="Genomic_DNA"/>
</dbReference>
<accession>A0AAV9WC41</accession>
<dbReference type="AlphaFoldDB" id="A0AAV9WC41"/>
<feature type="region of interest" description="Disordered" evidence="1">
    <location>
        <begin position="246"/>
        <end position="277"/>
    </location>
</feature>
<feature type="region of interest" description="Disordered" evidence="1">
    <location>
        <begin position="1"/>
        <end position="50"/>
    </location>
</feature>
<feature type="compositionally biased region" description="Polar residues" evidence="1">
    <location>
        <begin position="247"/>
        <end position="272"/>
    </location>
</feature>
<dbReference type="Proteomes" id="UP001370758">
    <property type="component" value="Unassembled WGS sequence"/>
</dbReference>
<name>A0AAV9WC41_9PEZI</name>
<keyword evidence="3" id="KW-1185">Reference proteome</keyword>
<feature type="compositionally biased region" description="Polar residues" evidence="1">
    <location>
        <begin position="22"/>
        <end position="31"/>
    </location>
</feature>
<sequence length="412" mass="45518">MQPTNTASEKHNSSEYIEETVLSDNHAQNSIGDVDPTRPGSQSHNVPPSGRNVFISYQDDDRIFAALGCPNLGNILAIDVDQPQGSPRPPYLSPLSPVGSPAYFANDFDEENPSTSPLWSLSPSFPTISPELRFLQEESSNPSDQVGTSGSLKKGENARQYENGSRGGLKNTEALSKLSNDWVKTITELHTRLYIHGSELQIDGEPTDGKLLIIDEVFLLSQHLLDIYSQNRPNLCHNGTLPRASPVANNYNVRSSDSNQPKNFTTSETSSSRKQRPDIFPMLHDPASIFLLISSRLRLLNIYQNLLQRLERWKASSGASAQVPNFNAGPFSIALQASPNLRAIFILQLMEYFLFRLRKEPADIESPGNAFSNGASLITLSNVADTALEEVKIKEVETLTTIRKLQRTIQVG</sequence>
<evidence type="ECO:0000313" key="2">
    <source>
        <dbReference type="EMBL" id="KAK6505464.1"/>
    </source>
</evidence>
<gene>
    <name evidence="2" type="ORF">TWF481_007364</name>
</gene>
<feature type="region of interest" description="Disordered" evidence="1">
    <location>
        <begin position="137"/>
        <end position="172"/>
    </location>
</feature>
<evidence type="ECO:0008006" key="4">
    <source>
        <dbReference type="Google" id="ProtNLM"/>
    </source>
</evidence>
<proteinExistence type="predicted"/>
<comment type="caution">
    <text evidence="2">The sequence shown here is derived from an EMBL/GenBank/DDBJ whole genome shotgun (WGS) entry which is preliminary data.</text>
</comment>
<evidence type="ECO:0000313" key="3">
    <source>
        <dbReference type="Proteomes" id="UP001370758"/>
    </source>
</evidence>
<feature type="compositionally biased region" description="Polar residues" evidence="1">
    <location>
        <begin position="137"/>
        <end position="151"/>
    </location>
</feature>
<organism evidence="2 3">
    <name type="scientific">Arthrobotrys musiformis</name>
    <dbReference type="NCBI Taxonomy" id="47236"/>
    <lineage>
        <taxon>Eukaryota</taxon>
        <taxon>Fungi</taxon>
        <taxon>Dikarya</taxon>
        <taxon>Ascomycota</taxon>
        <taxon>Pezizomycotina</taxon>
        <taxon>Orbiliomycetes</taxon>
        <taxon>Orbiliales</taxon>
        <taxon>Orbiliaceae</taxon>
        <taxon>Arthrobotrys</taxon>
    </lineage>
</organism>
<reference evidence="2 3" key="1">
    <citation type="submission" date="2023-08" db="EMBL/GenBank/DDBJ databases">
        <authorList>
            <person name="Palmer J.M."/>
        </authorList>
    </citation>
    <scope>NUCLEOTIDE SEQUENCE [LARGE SCALE GENOMIC DNA]</scope>
    <source>
        <strain evidence="2 3">TWF481</strain>
    </source>
</reference>
<protein>
    <recommendedName>
        <fullName evidence="4">Aflatoxin regulatory protein domain-containing protein</fullName>
    </recommendedName>
</protein>
<evidence type="ECO:0000256" key="1">
    <source>
        <dbReference type="SAM" id="MobiDB-lite"/>
    </source>
</evidence>